<proteinExistence type="predicted"/>
<dbReference type="Proteomes" id="UP000305778">
    <property type="component" value="Unassembled WGS sequence"/>
</dbReference>
<dbReference type="EMBL" id="SUMC01000040">
    <property type="protein sequence ID" value="TKA06339.1"/>
    <property type="molecule type" value="Genomic_DNA"/>
</dbReference>
<reference evidence="2 3" key="1">
    <citation type="submission" date="2019-04" db="EMBL/GenBank/DDBJ databases">
        <title>Streptomyces oryziradicis sp. nov., a novel actinomycete isolated from rhizosphere soil of rice (Oryza sativa L.).</title>
        <authorList>
            <person name="Li C."/>
        </authorList>
    </citation>
    <scope>NUCLEOTIDE SEQUENCE [LARGE SCALE GENOMIC DNA]</scope>
    <source>
        <strain evidence="2 3">NEAU-C40</strain>
    </source>
</reference>
<comment type="caution">
    <text evidence="2">The sequence shown here is derived from an EMBL/GenBank/DDBJ whole genome shotgun (WGS) entry which is preliminary data.</text>
</comment>
<evidence type="ECO:0000313" key="2">
    <source>
        <dbReference type="EMBL" id="TKA06339.1"/>
    </source>
</evidence>
<organism evidence="2 3">
    <name type="scientific">Actinacidiphila oryziradicis</name>
    <dbReference type="NCBI Taxonomy" id="2571141"/>
    <lineage>
        <taxon>Bacteria</taxon>
        <taxon>Bacillati</taxon>
        <taxon>Actinomycetota</taxon>
        <taxon>Actinomycetes</taxon>
        <taxon>Kitasatosporales</taxon>
        <taxon>Streptomycetaceae</taxon>
        <taxon>Actinacidiphila</taxon>
    </lineage>
</organism>
<dbReference type="AlphaFoldDB" id="A0A4V5MZ19"/>
<gene>
    <name evidence="2" type="ORF">FCI23_32355</name>
</gene>
<evidence type="ECO:0008006" key="4">
    <source>
        <dbReference type="Google" id="ProtNLM"/>
    </source>
</evidence>
<dbReference type="PROSITE" id="PS51257">
    <property type="entry name" value="PROKAR_LIPOPROTEIN"/>
    <property type="match status" value="1"/>
</dbReference>
<dbReference type="RefSeq" id="WP_136727585.1">
    <property type="nucleotide sequence ID" value="NZ_SUMC01000040.1"/>
</dbReference>
<accession>A0A4V5MZ19</accession>
<evidence type="ECO:0000256" key="1">
    <source>
        <dbReference type="SAM" id="SignalP"/>
    </source>
</evidence>
<sequence length="180" mass="18659">MRELIRRPAQTCAVLAALIVLCGCGAARIATEGRSGETPIATGVIIPDGTTGPSNTPAEAPAAPGTAILLQNRSVSYTPAVASHPSAYRQLDPIHPTLTVARGTVLELRLSATWFTPPTSSDPQVLRPTQARWKSTTANARFLAASQGQSILTAQALPCPKAPVACPSSYRLIVVVTPGG</sequence>
<keyword evidence="3" id="KW-1185">Reference proteome</keyword>
<feature type="chain" id="PRO_5039387204" description="Sortase" evidence="1">
    <location>
        <begin position="27"/>
        <end position="180"/>
    </location>
</feature>
<keyword evidence="1" id="KW-0732">Signal</keyword>
<protein>
    <recommendedName>
        <fullName evidence="4">Sortase</fullName>
    </recommendedName>
</protein>
<name>A0A4V5MZ19_9ACTN</name>
<feature type="signal peptide" evidence="1">
    <location>
        <begin position="1"/>
        <end position="26"/>
    </location>
</feature>
<evidence type="ECO:0000313" key="3">
    <source>
        <dbReference type="Proteomes" id="UP000305778"/>
    </source>
</evidence>